<accession>W4S1A6</accession>
<proteinExistence type="predicted"/>
<dbReference type="Gene3D" id="3.40.630.30">
    <property type="match status" value="1"/>
</dbReference>
<evidence type="ECO:0000313" key="2">
    <source>
        <dbReference type="EMBL" id="GAE50395.1"/>
    </source>
</evidence>
<dbReference type="SUPFAM" id="SSF55729">
    <property type="entry name" value="Acyl-CoA N-acyltransferases (Nat)"/>
    <property type="match status" value="1"/>
</dbReference>
<dbReference type="EMBL" id="BAVB01000249">
    <property type="protein sequence ID" value="GAE50395.1"/>
    <property type="molecule type" value="Genomic_DNA"/>
</dbReference>
<dbReference type="GO" id="GO:0016747">
    <property type="term" value="F:acyltransferase activity, transferring groups other than amino-acyl groups"/>
    <property type="evidence" value="ECO:0007669"/>
    <property type="project" value="InterPro"/>
</dbReference>
<protein>
    <submittedName>
        <fullName evidence="2">Histone acetyltransferase</fullName>
    </submittedName>
</protein>
<comment type="caution">
    <text evidence="2">The sequence shown here is derived from an EMBL/GenBank/DDBJ whole genome shotgun (WGS) entry which is preliminary data.</text>
</comment>
<dbReference type="PROSITE" id="PS51186">
    <property type="entry name" value="GNAT"/>
    <property type="match status" value="1"/>
</dbReference>
<dbReference type="Proteomes" id="UP000019143">
    <property type="component" value="Unassembled WGS sequence"/>
</dbReference>
<keyword evidence="2" id="KW-0808">Transferase</keyword>
<dbReference type="AlphaFoldDB" id="W4S1A6"/>
<dbReference type="InterPro" id="IPR016181">
    <property type="entry name" value="Acyl_CoA_acyltransferase"/>
</dbReference>
<organism evidence="2 3">
    <name type="scientific">Xanthomonas arboricola pv. pruni str. MAFF 311562</name>
    <dbReference type="NCBI Taxonomy" id="1414836"/>
    <lineage>
        <taxon>Bacteria</taxon>
        <taxon>Pseudomonadati</taxon>
        <taxon>Pseudomonadota</taxon>
        <taxon>Gammaproteobacteria</taxon>
        <taxon>Lysobacterales</taxon>
        <taxon>Lysobacteraceae</taxon>
        <taxon>Xanthomonas</taxon>
    </lineage>
</organism>
<dbReference type="CDD" id="cd04301">
    <property type="entry name" value="NAT_SF"/>
    <property type="match status" value="1"/>
</dbReference>
<evidence type="ECO:0000313" key="3">
    <source>
        <dbReference type="Proteomes" id="UP000019143"/>
    </source>
</evidence>
<reference evidence="2 3" key="1">
    <citation type="submission" date="2014-01" db="EMBL/GenBank/DDBJ databases">
        <title>Genome sequence and analysis of Xanthomonas arboricola pv. pruni.</title>
        <authorList>
            <person name="Fujikawa T."/>
            <person name="Nakazono-Nagaoka E."/>
        </authorList>
    </citation>
    <scope>NUCLEOTIDE SEQUENCE [LARGE SCALE GENOMIC DNA]</scope>
    <source>
        <strain evidence="3">MAFF 311562</strain>
    </source>
</reference>
<name>W4S1A6_9XANT</name>
<dbReference type="Pfam" id="PF00583">
    <property type="entry name" value="Acetyltransf_1"/>
    <property type="match status" value="1"/>
</dbReference>
<evidence type="ECO:0000259" key="1">
    <source>
        <dbReference type="PROSITE" id="PS51186"/>
    </source>
</evidence>
<gene>
    <name evidence="2" type="ORF">XPU_1927</name>
</gene>
<feature type="domain" description="N-acetyltransferase" evidence="1">
    <location>
        <begin position="42"/>
        <end position="213"/>
    </location>
</feature>
<dbReference type="InterPro" id="IPR000182">
    <property type="entry name" value="GNAT_dom"/>
</dbReference>
<sequence>MALAALTHGGAAAPGWLTMAGMSGSSLIVETVRGTQVLPHLAAVAQLRIAVFRAWPYLYDGDADYERGYLAAYAASPDSVFVLARDGDTVIGASTGLPLLDDSDAFHAPFRAAGIDPASVFYFGESVLLPDYRGQGIGHAFFDQREAHARALGRFALTAFCSVERAEDDPRKPADYRPNDVFWRKRGYAPQADMRVQLAWAELQHGEIDHSLRVWTRPLPP</sequence>